<dbReference type="Gene3D" id="3.90.550.10">
    <property type="entry name" value="Spore Coat Polysaccharide Biosynthesis Protein SpsA, Chain A"/>
    <property type="match status" value="1"/>
</dbReference>
<keyword evidence="5" id="KW-0479">Metal-binding</keyword>
<evidence type="ECO:0000256" key="11">
    <source>
        <dbReference type="ARBA" id="ARBA00050886"/>
    </source>
</evidence>
<dbReference type="FunFam" id="3.90.550.10:FF:000092">
    <property type="entry name" value="Glycogenin 2"/>
    <property type="match status" value="1"/>
</dbReference>
<reference evidence="14 15" key="1">
    <citation type="journal article" date="2011" name="Science">
        <title>The ecoresponsive genome of Daphnia pulex.</title>
        <authorList>
            <person name="Colbourne J.K."/>
            <person name="Pfrender M.E."/>
            <person name="Gilbert D."/>
            <person name="Thomas W.K."/>
            <person name="Tucker A."/>
            <person name="Oakley T.H."/>
            <person name="Tokishita S."/>
            <person name="Aerts A."/>
            <person name="Arnold G.J."/>
            <person name="Basu M.K."/>
            <person name="Bauer D.J."/>
            <person name="Caceres C.E."/>
            <person name="Carmel L."/>
            <person name="Casola C."/>
            <person name="Choi J.H."/>
            <person name="Detter J.C."/>
            <person name="Dong Q."/>
            <person name="Dusheyko S."/>
            <person name="Eads B.D."/>
            <person name="Frohlich T."/>
            <person name="Geiler-Samerotte K.A."/>
            <person name="Gerlach D."/>
            <person name="Hatcher P."/>
            <person name="Jogdeo S."/>
            <person name="Krijgsveld J."/>
            <person name="Kriventseva E.V."/>
            <person name="Kultz D."/>
            <person name="Laforsch C."/>
            <person name="Lindquist E."/>
            <person name="Lopez J."/>
            <person name="Manak J.R."/>
            <person name="Muller J."/>
            <person name="Pangilinan J."/>
            <person name="Patwardhan R.P."/>
            <person name="Pitluck S."/>
            <person name="Pritham E.J."/>
            <person name="Rechtsteiner A."/>
            <person name="Rho M."/>
            <person name="Rogozin I.B."/>
            <person name="Sakarya O."/>
            <person name="Salamov A."/>
            <person name="Schaack S."/>
            <person name="Shapiro H."/>
            <person name="Shiga Y."/>
            <person name="Skalitzky C."/>
            <person name="Smith Z."/>
            <person name="Souvorov A."/>
            <person name="Sung W."/>
            <person name="Tang Z."/>
            <person name="Tsuchiya D."/>
            <person name="Tu H."/>
            <person name="Vos H."/>
            <person name="Wang M."/>
            <person name="Wolf Y.I."/>
            <person name="Yamagata H."/>
            <person name="Yamada T."/>
            <person name="Ye Y."/>
            <person name="Shaw J.R."/>
            <person name="Andrews J."/>
            <person name="Crease T.J."/>
            <person name="Tang H."/>
            <person name="Lucas S.M."/>
            <person name="Robertson H.M."/>
            <person name="Bork P."/>
            <person name="Koonin E.V."/>
            <person name="Zdobnov E.M."/>
            <person name="Grigoriev I.V."/>
            <person name="Lynch M."/>
            <person name="Boore J.L."/>
        </authorList>
    </citation>
    <scope>NUCLEOTIDE SEQUENCE [LARGE SCALE GENOMIC DNA]</scope>
</reference>
<dbReference type="eggNOG" id="KOG1950">
    <property type="taxonomic scope" value="Eukaryota"/>
</dbReference>
<dbReference type="InterPro" id="IPR029044">
    <property type="entry name" value="Nucleotide-diphossugar_trans"/>
</dbReference>
<comment type="similarity">
    <text evidence="9">Belongs to the glycosyltransferase 8 family. Glycogenin subfamily.</text>
</comment>
<evidence type="ECO:0000256" key="8">
    <source>
        <dbReference type="ARBA" id="ARBA00023211"/>
    </source>
</evidence>
<organism evidence="14 15">
    <name type="scientific">Daphnia pulex</name>
    <name type="common">Water flea</name>
    <dbReference type="NCBI Taxonomy" id="6669"/>
    <lineage>
        <taxon>Eukaryota</taxon>
        <taxon>Metazoa</taxon>
        <taxon>Ecdysozoa</taxon>
        <taxon>Arthropoda</taxon>
        <taxon>Crustacea</taxon>
        <taxon>Branchiopoda</taxon>
        <taxon>Diplostraca</taxon>
        <taxon>Cladocera</taxon>
        <taxon>Anomopoda</taxon>
        <taxon>Daphniidae</taxon>
        <taxon>Daphnia</taxon>
    </lineage>
</organism>
<keyword evidence="4" id="KW-0808">Transferase</keyword>
<evidence type="ECO:0000256" key="3">
    <source>
        <dbReference type="ARBA" id="ARBA00022490"/>
    </source>
</evidence>
<evidence type="ECO:0000256" key="12">
    <source>
        <dbReference type="ARBA" id="ARBA00052293"/>
    </source>
</evidence>
<dbReference type="EC" id="2.4.1.186" evidence="10"/>
<dbReference type="InParanoid" id="E9GSF8"/>
<name>E9GSF8_DAPPU</name>
<sequence>MAAEAWVTLATNDSYAVGALVLAHSLKSANTTRPLVVMITDQVSTAMRDRLGVVSCLVQEVNVMDSHDSAHLALLARPELGITFTKLHCWALTAFSKCVFLDADTLVIQNCDELFEREEFSAAADAGWPDCFNSGVFVFRPSLETYSKLLSFAVSEGSFDGGDQGLLNSYFADWATKDISRRLPFIYNMTASGSYSYRPAYKQFGKNVRIVHFIGSPKPWQASEASAFQRPVPGDHIGLWWSIFVSHVLPCLSSEMTGVAAQFSQLVVKDERQQVVSKEEQHHSQPQGSPQHVVVATGGEAAAAAAVSSAPSSREAWEQGCVDYTGRDSFDKIMEKIAKTLESQQKP</sequence>
<keyword evidence="3" id="KW-0963">Cytoplasm</keyword>
<dbReference type="GO" id="GO:0005978">
    <property type="term" value="P:glycogen biosynthetic process"/>
    <property type="evidence" value="ECO:0007669"/>
    <property type="project" value="UniProtKB-KW"/>
</dbReference>
<dbReference type="InterPro" id="IPR002495">
    <property type="entry name" value="Glyco_trans_8"/>
</dbReference>
<comment type="catalytic activity">
    <reaction evidence="11">
        <text>[1,4-alpha-D-glucosyl](n)-L-tyrosyl-[glycogenin] + UDP-alpha-D-glucose = [1,4-alpha-D-glucosyl](n+1)-L-tyrosyl-[glycogenin] + UDP + H(+)</text>
        <dbReference type="Rhea" id="RHEA:56560"/>
        <dbReference type="Rhea" id="RHEA-COMP:14606"/>
        <dbReference type="Rhea" id="RHEA-COMP:14607"/>
        <dbReference type="ChEBI" id="CHEBI:15378"/>
        <dbReference type="ChEBI" id="CHEBI:58223"/>
        <dbReference type="ChEBI" id="CHEBI:58885"/>
        <dbReference type="ChEBI" id="CHEBI:140574"/>
        <dbReference type="EC" id="2.4.1.186"/>
    </reaction>
</comment>
<keyword evidence="6" id="KW-0320">Glycogen biosynthesis</keyword>
<dbReference type="OMA" id="TCETVQG"/>
<evidence type="ECO:0000256" key="6">
    <source>
        <dbReference type="ARBA" id="ARBA00023056"/>
    </source>
</evidence>
<evidence type="ECO:0000313" key="14">
    <source>
        <dbReference type="EMBL" id="EFX77584.1"/>
    </source>
</evidence>
<evidence type="ECO:0000256" key="10">
    <source>
        <dbReference type="ARBA" id="ARBA00038934"/>
    </source>
</evidence>
<dbReference type="InterPro" id="IPR050587">
    <property type="entry name" value="GNT1/Glycosyltrans_8"/>
</dbReference>
<evidence type="ECO:0000256" key="9">
    <source>
        <dbReference type="ARBA" id="ARBA00038162"/>
    </source>
</evidence>
<comment type="function">
    <text evidence="13">Self-glucosylating initiator of glycogen synthesis. It catalyzes the formation of a short alpha (1,4)-glucosyl chain covalently attached via a glucose 1-O-tyrosyl linkage to internal tyrosine residues and these chains act as primers for the elongation reaction catalyzed by glycogen synthase.</text>
</comment>
<dbReference type="GO" id="GO:0046872">
    <property type="term" value="F:metal ion binding"/>
    <property type="evidence" value="ECO:0007669"/>
    <property type="project" value="UniProtKB-KW"/>
</dbReference>
<comment type="subcellular location">
    <subcellularLocation>
        <location evidence="2">Cytoplasm</location>
    </subcellularLocation>
</comment>
<dbReference type="AlphaFoldDB" id="E9GSF8"/>
<evidence type="ECO:0000313" key="15">
    <source>
        <dbReference type="Proteomes" id="UP000000305"/>
    </source>
</evidence>
<evidence type="ECO:0000256" key="7">
    <source>
        <dbReference type="ARBA" id="ARBA00023180"/>
    </source>
</evidence>
<keyword evidence="7" id="KW-0325">Glycoprotein</keyword>
<dbReference type="CDD" id="cd02537">
    <property type="entry name" value="GT8_Glycogenin"/>
    <property type="match status" value="1"/>
</dbReference>
<dbReference type="PhylomeDB" id="E9GSF8"/>
<keyword evidence="15" id="KW-1185">Reference proteome</keyword>
<comment type="cofactor">
    <cofactor evidence="1">
        <name>Mn(2+)</name>
        <dbReference type="ChEBI" id="CHEBI:29035"/>
    </cofactor>
</comment>
<gene>
    <name evidence="14" type="ORF">DAPPUDRAFT_213367</name>
</gene>
<evidence type="ECO:0000256" key="2">
    <source>
        <dbReference type="ARBA" id="ARBA00004496"/>
    </source>
</evidence>
<dbReference type="STRING" id="6669.E9GSF8"/>
<accession>E9GSF8</accession>
<keyword evidence="8" id="KW-0464">Manganese</keyword>
<dbReference type="GO" id="GO:0008466">
    <property type="term" value="F:glycogenin glucosyltransferase activity"/>
    <property type="evidence" value="ECO:0007669"/>
    <property type="project" value="UniProtKB-EC"/>
</dbReference>
<dbReference type="Proteomes" id="UP000000305">
    <property type="component" value="Unassembled WGS sequence"/>
</dbReference>
<evidence type="ECO:0000256" key="1">
    <source>
        <dbReference type="ARBA" id="ARBA00001936"/>
    </source>
</evidence>
<dbReference type="KEGG" id="dpx:DAPPUDRAFT_213367"/>
<evidence type="ECO:0000256" key="13">
    <source>
        <dbReference type="ARBA" id="ARBA00057883"/>
    </source>
</evidence>
<proteinExistence type="inferred from homology"/>
<evidence type="ECO:0000256" key="4">
    <source>
        <dbReference type="ARBA" id="ARBA00022679"/>
    </source>
</evidence>
<dbReference type="GO" id="GO:0005737">
    <property type="term" value="C:cytoplasm"/>
    <property type="evidence" value="ECO:0000318"/>
    <property type="project" value="GO_Central"/>
</dbReference>
<dbReference type="GO" id="GO:0016757">
    <property type="term" value="F:glycosyltransferase activity"/>
    <property type="evidence" value="ECO:0000318"/>
    <property type="project" value="GO_Central"/>
</dbReference>
<dbReference type="SUPFAM" id="SSF53448">
    <property type="entry name" value="Nucleotide-diphospho-sugar transferases"/>
    <property type="match status" value="1"/>
</dbReference>
<dbReference type="PANTHER" id="PTHR11183">
    <property type="entry name" value="GLYCOGENIN SUBFAMILY MEMBER"/>
    <property type="match status" value="1"/>
</dbReference>
<dbReference type="HOGENOM" id="CLU_017171_0_1_1"/>
<dbReference type="OrthoDB" id="2014201at2759"/>
<protein>
    <recommendedName>
        <fullName evidence="10">glycogenin glucosyltransferase</fullName>
        <ecNumber evidence="10">2.4.1.186</ecNumber>
    </recommendedName>
</protein>
<dbReference type="Pfam" id="PF01501">
    <property type="entry name" value="Glyco_transf_8"/>
    <property type="match status" value="1"/>
</dbReference>
<dbReference type="FunCoup" id="E9GSF8">
    <property type="interactions" value="117"/>
</dbReference>
<dbReference type="EMBL" id="GL732562">
    <property type="protein sequence ID" value="EFX77584.1"/>
    <property type="molecule type" value="Genomic_DNA"/>
</dbReference>
<comment type="catalytic activity">
    <reaction evidence="12">
        <text>L-tyrosyl-[glycogenin] + UDP-alpha-D-glucose = alpha-D-glucosyl-L-tyrosyl-[glycogenin] + UDP + H(+)</text>
        <dbReference type="Rhea" id="RHEA:23360"/>
        <dbReference type="Rhea" id="RHEA-COMP:14604"/>
        <dbReference type="Rhea" id="RHEA-COMP:14605"/>
        <dbReference type="ChEBI" id="CHEBI:15378"/>
        <dbReference type="ChEBI" id="CHEBI:46858"/>
        <dbReference type="ChEBI" id="CHEBI:58223"/>
        <dbReference type="ChEBI" id="CHEBI:58885"/>
        <dbReference type="ChEBI" id="CHEBI:140573"/>
        <dbReference type="EC" id="2.4.1.186"/>
    </reaction>
</comment>
<evidence type="ECO:0000256" key="5">
    <source>
        <dbReference type="ARBA" id="ARBA00022723"/>
    </source>
</evidence>